<dbReference type="EMBL" id="AZMM01017365">
    <property type="protein sequence ID" value="ETJ26484.1"/>
    <property type="molecule type" value="Genomic_DNA"/>
</dbReference>
<organism evidence="2">
    <name type="scientific">human gut metagenome</name>
    <dbReference type="NCBI Taxonomy" id="408170"/>
    <lineage>
        <taxon>unclassified sequences</taxon>
        <taxon>metagenomes</taxon>
        <taxon>organismal metagenomes</taxon>
    </lineage>
</organism>
<sequence>DFSFVCPTELEDLQEQYADLKEQVLTAEEEASDSMPSGNDWQVMTEEEYQQSKQEQKEKNSSFALPAPY</sequence>
<feature type="non-terminal residue" evidence="2">
    <location>
        <position position="69"/>
    </location>
</feature>
<proteinExistence type="predicted"/>
<name>W1XCF3_9ZZZZ</name>
<protein>
    <submittedName>
        <fullName evidence="2">Uncharacterized protein</fullName>
    </submittedName>
</protein>
<evidence type="ECO:0000313" key="2">
    <source>
        <dbReference type="EMBL" id="ETJ26484.1"/>
    </source>
</evidence>
<dbReference type="AlphaFoldDB" id="W1XCF3"/>
<gene>
    <name evidence="2" type="ORF">Q604_UNBC17365G0001</name>
</gene>
<evidence type="ECO:0000256" key="1">
    <source>
        <dbReference type="SAM" id="MobiDB-lite"/>
    </source>
</evidence>
<reference evidence="2" key="1">
    <citation type="submission" date="2013-12" db="EMBL/GenBank/DDBJ databases">
        <title>A Varibaculum cambriense genome reconstructed from a premature infant gut community with otherwise low bacterial novelty that shifts toward anaerobic metabolism during the third week of life.</title>
        <authorList>
            <person name="Brown C.T."/>
            <person name="Sharon I."/>
            <person name="Thomas B.C."/>
            <person name="Castelle C.J."/>
            <person name="Morowitz M.J."/>
            <person name="Banfield J.F."/>
        </authorList>
    </citation>
    <scope>NUCLEOTIDE SEQUENCE</scope>
</reference>
<feature type="region of interest" description="Disordered" evidence="1">
    <location>
        <begin position="26"/>
        <end position="69"/>
    </location>
</feature>
<accession>W1XCF3</accession>
<comment type="caution">
    <text evidence="2">The sequence shown here is derived from an EMBL/GenBank/DDBJ whole genome shotgun (WGS) entry which is preliminary data.</text>
</comment>
<feature type="non-terminal residue" evidence="2">
    <location>
        <position position="1"/>
    </location>
</feature>